<name>A0ABD2YVC0_9GENT</name>
<dbReference type="Proteomes" id="UP001630127">
    <property type="component" value="Unassembled WGS sequence"/>
</dbReference>
<evidence type="ECO:0000313" key="2">
    <source>
        <dbReference type="Proteomes" id="UP001630127"/>
    </source>
</evidence>
<organism evidence="1 2">
    <name type="scientific">Cinchona calisaya</name>
    <dbReference type="NCBI Taxonomy" id="153742"/>
    <lineage>
        <taxon>Eukaryota</taxon>
        <taxon>Viridiplantae</taxon>
        <taxon>Streptophyta</taxon>
        <taxon>Embryophyta</taxon>
        <taxon>Tracheophyta</taxon>
        <taxon>Spermatophyta</taxon>
        <taxon>Magnoliopsida</taxon>
        <taxon>eudicotyledons</taxon>
        <taxon>Gunneridae</taxon>
        <taxon>Pentapetalae</taxon>
        <taxon>asterids</taxon>
        <taxon>lamiids</taxon>
        <taxon>Gentianales</taxon>
        <taxon>Rubiaceae</taxon>
        <taxon>Cinchonoideae</taxon>
        <taxon>Cinchoneae</taxon>
        <taxon>Cinchona</taxon>
    </lineage>
</organism>
<keyword evidence="2" id="KW-1185">Reference proteome</keyword>
<protein>
    <submittedName>
        <fullName evidence="1">Uncharacterized protein</fullName>
    </submittedName>
</protein>
<proteinExistence type="predicted"/>
<reference evidence="1 2" key="1">
    <citation type="submission" date="2024-11" db="EMBL/GenBank/DDBJ databases">
        <title>A near-complete genome assembly of Cinchona calisaya.</title>
        <authorList>
            <person name="Lian D.C."/>
            <person name="Zhao X.W."/>
            <person name="Wei L."/>
        </authorList>
    </citation>
    <scope>NUCLEOTIDE SEQUENCE [LARGE SCALE GENOMIC DNA]</scope>
    <source>
        <tissue evidence="1">Nenye</tissue>
    </source>
</reference>
<gene>
    <name evidence="1" type="ORF">ACH5RR_029491</name>
</gene>
<comment type="caution">
    <text evidence="1">The sequence shown here is derived from an EMBL/GenBank/DDBJ whole genome shotgun (WGS) entry which is preliminary data.</text>
</comment>
<dbReference type="AlphaFoldDB" id="A0ABD2YVC0"/>
<accession>A0ABD2YVC0</accession>
<evidence type="ECO:0000313" key="1">
    <source>
        <dbReference type="EMBL" id="KAL3510090.1"/>
    </source>
</evidence>
<dbReference type="EMBL" id="JBJUIK010000012">
    <property type="protein sequence ID" value="KAL3510090.1"/>
    <property type="molecule type" value="Genomic_DNA"/>
</dbReference>
<sequence>MGKLRKIIERSCSALALLSSTKLRREKKCNSPVSQNGFISGIAGKWDEALVDTASVAGMYLGSVAGLWDITTTATIHWPYVVKEDEGQPLY</sequence>